<dbReference type="GO" id="GO:0005886">
    <property type="term" value="C:plasma membrane"/>
    <property type="evidence" value="ECO:0007669"/>
    <property type="project" value="TreeGrafter"/>
</dbReference>
<evidence type="ECO:0000256" key="1">
    <source>
        <dbReference type="ARBA" id="ARBA00004141"/>
    </source>
</evidence>
<feature type="transmembrane region" description="Helical" evidence="7">
    <location>
        <begin position="314"/>
        <end position="337"/>
    </location>
</feature>
<feature type="transmembrane region" description="Helical" evidence="7">
    <location>
        <begin position="436"/>
        <end position="456"/>
    </location>
</feature>
<dbReference type="AlphaFoldDB" id="M2AV05"/>
<evidence type="ECO:0000256" key="2">
    <source>
        <dbReference type="ARBA" id="ARBA00006434"/>
    </source>
</evidence>
<comment type="similarity">
    <text evidence="2 6">Belongs to the sodium:solute symporter (SSF) (TC 2.A.21) family.</text>
</comment>
<keyword evidence="3 7" id="KW-0812">Transmembrane</keyword>
<dbReference type="Pfam" id="PF00474">
    <property type="entry name" value="SSF"/>
    <property type="match status" value="1"/>
</dbReference>
<dbReference type="EMBL" id="ANMO01000246">
    <property type="protein sequence ID" value="EMB13839.1"/>
    <property type="molecule type" value="Genomic_DNA"/>
</dbReference>
<feature type="transmembrane region" description="Helical" evidence="7">
    <location>
        <begin position="97"/>
        <end position="116"/>
    </location>
</feature>
<gene>
    <name evidence="8" type="ORF">RE6C_05492</name>
</gene>
<proteinExistence type="inferred from homology"/>
<evidence type="ECO:0000256" key="6">
    <source>
        <dbReference type="RuleBase" id="RU362091"/>
    </source>
</evidence>
<dbReference type="InterPro" id="IPR038377">
    <property type="entry name" value="Na/Glc_symporter_sf"/>
</dbReference>
<accession>M2AV05</accession>
<keyword evidence="8" id="KW-0813">Transport</keyword>
<dbReference type="Gene3D" id="1.20.1730.10">
    <property type="entry name" value="Sodium/glucose cotransporter"/>
    <property type="match status" value="1"/>
</dbReference>
<feature type="transmembrane region" description="Helical" evidence="7">
    <location>
        <begin position="24"/>
        <end position="43"/>
    </location>
</feature>
<reference evidence="8" key="2">
    <citation type="journal article" date="2013" name="Mar. Genomics">
        <title>Expression of sulfatases in Rhodopirellula baltica and the diversity of sulfatases in the genus Rhodopirellula.</title>
        <authorList>
            <person name="Wegner C.E."/>
            <person name="Richter-Heitmann T."/>
            <person name="Klindworth A."/>
            <person name="Klockow C."/>
            <person name="Richter M."/>
            <person name="Achstetter T."/>
            <person name="Glockner F.O."/>
            <person name="Harder J."/>
        </authorList>
    </citation>
    <scope>NUCLEOTIDE SEQUENCE [LARGE SCALE GENOMIC DNA]</scope>
    <source>
        <strain evidence="8">6C</strain>
    </source>
</reference>
<dbReference type="Proteomes" id="UP000011529">
    <property type="component" value="Unassembled WGS sequence"/>
</dbReference>
<dbReference type="GO" id="GO:0005412">
    <property type="term" value="F:D-glucose:sodium symporter activity"/>
    <property type="evidence" value="ECO:0007669"/>
    <property type="project" value="TreeGrafter"/>
</dbReference>
<comment type="caution">
    <text evidence="8">The sequence shown here is derived from an EMBL/GenBank/DDBJ whole genome shotgun (WGS) entry which is preliminary data.</text>
</comment>
<evidence type="ECO:0000256" key="4">
    <source>
        <dbReference type="ARBA" id="ARBA00022989"/>
    </source>
</evidence>
<feature type="transmembrane region" description="Helical" evidence="7">
    <location>
        <begin position="349"/>
        <end position="375"/>
    </location>
</feature>
<feature type="transmembrane region" description="Helical" evidence="7">
    <location>
        <begin position="582"/>
        <end position="603"/>
    </location>
</feature>
<dbReference type="CDD" id="cd11477">
    <property type="entry name" value="SLC5sbd_u1"/>
    <property type="match status" value="1"/>
</dbReference>
<keyword evidence="9" id="KW-1185">Reference proteome</keyword>
<feature type="transmembrane region" description="Helical" evidence="7">
    <location>
        <begin position="201"/>
        <end position="222"/>
    </location>
</feature>
<dbReference type="PROSITE" id="PS50283">
    <property type="entry name" value="NA_SOLUT_SYMP_3"/>
    <property type="match status" value="1"/>
</dbReference>
<keyword evidence="5 7" id="KW-0472">Membrane</keyword>
<evidence type="ECO:0000256" key="5">
    <source>
        <dbReference type="ARBA" id="ARBA00023136"/>
    </source>
</evidence>
<feature type="transmembrane region" description="Helical" evidence="7">
    <location>
        <begin position="410"/>
        <end position="429"/>
    </location>
</feature>
<feature type="transmembrane region" description="Helical" evidence="7">
    <location>
        <begin position="494"/>
        <end position="514"/>
    </location>
</feature>
<dbReference type="FunFam" id="1.20.1730.10:FF:000026">
    <property type="entry name" value="Transporter, SSS family"/>
    <property type="match status" value="1"/>
</dbReference>
<feature type="transmembrane region" description="Helical" evidence="7">
    <location>
        <begin position="55"/>
        <end position="77"/>
    </location>
</feature>
<keyword evidence="8" id="KW-0762">Sugar transport</keyword>
<keyword evidence="4 7" id="KW-1133">Transmembrane helix</keyword>
<evidence type="ECO:0000256" key="7">
    <source>
        <dbReference type="SAM" id="Phobius"/>
    </source>
</evidence>
<feature type="transmembrane region" description="Helical" evidence="7">
    <location>
        <begin position="462"/>
        <end position="482"/>
    </location>
</feature>
<comment type="subcellular location">
    <subcellularLocation>
        <location evidence="1">Membrane</location>
        <topology evidence="1">Multi-pass membrane protein</topology>
    </subcellularLocation>
</comment>
<dbReference type="PANTHER" id="PTHR11819:SF77">
    <property type="entry name" value="SODIUM_GLUCOSE COTRANSPORT PROTEIN"/>
    <property type="match status" value="1"/>
</dbReference>
<sequence length="621" mass="67606">MRAAASIAVRTPIINLCRDMALSYVDYAIIIAFFVITTSIGLFASRRAGKSFAEYFLAGGQMSWWMLGISMVATTFAADTPNLVTGIVRRDGVSGNWVWWAFLLTGLLTVFVYARLWKRSGVSTDLEFYELRYSGKTAGFLRGFRAIYLGVIFNCLVMANVILAGIKLGGVLVGATPIQVVLITGIVTVVYTLLGGLRGVILTDCFQFVVAMFGAIAAAYVVCNLPEVGGFSNLLQHEEVRSKTALLPDFSDMDALIPLIIIPLAVQWWSGWYPGSEPGGGGYVAQRMLGARSEKDATLATLLFQGAHYALRPWPWIIVALASIVVFPTLESIQVAFPDIDPQIVQDDLAYPAMLTFLPSGLLGIVIASLIAAFMSTLSTHLNWGASYIAHDFYRRFVNLDATEQRLVATGRWATVGLMIVAGAVALTLESAMESFGIILQVGAGTGLIYILRWFWWRINAFTEITGMAVSLAIAMFFKFGYSHTGLPELNSWQQLLTGVVITTTSWMLVTFLSPPTDRETLKRFVLKIRPGGVGWKSIREELAESGTPVETGDSITAGLKAMMASTFLVYSALFSTGYLLYQSWVCLAISLSVCVVSAIALWKTWPSLNIGGPANASDQS</sequence>
<dbReference type="PANTHER" id="PTHR11819">
    <property type="entry name" value="SOLUTE CARRIER FAMILY 5"/>
    <property type="match status" value="1"/>
</dbReference>
<dbReference type="InterPro" id="IPR001734">
    <property type="entry name" value="Na/solute_symporter"/>
</dbReference>
<evidence type="ECO:0000256" key="3">
    <source>
        <dbReference type="ARBA" id="ARBA00022692"/>
    </source>
</evidence>
<name>M2AV05_9BACT</name>
<reference evidence="8" key="1">
    <citation type="submission" date="2012-11" db="EMBL/GenBank/DDBJ databases">
        <title>Permanent draft genomes of Rhodopirellula europaea strain SH398 and 6C.</title>
        <authorList>
            <person name="Richter M."/>
            <person name="Richter-Heitmann T."/>
            <person name="Frank C."/>
            <person name="Harder J."/>
            <person name="Glockner F.O."/>
        </authorList>
    </citation>
    <scope>NUCLEOTIDE SEQUENCE</scope>
    <source>
        <strain evidence="8">6C</strain>
    </source>
</reference>
<organism evidence="8 9">
    <name type="scientific">Rhodopirellula europaea 6C</name>
    <dbReference type="NCBI Taxonomy" id="1263867"/>
    <lineage>
        <taxon>Bacteria</taxon>
        <taxon>Pseudomonadati</taxon>
        <taxon>Planctomycetota</taxon>
        <taxon>Planctomycetia</taxon>
        <taxon>Pirellulales</taxon>
        <taxon>Pirellulaceae</taxon>
        <taxon>Rhodopirellula</taxon>
    </lineage>
</organism>
<protein>
    <submittedName>
        <fullName evidence="8">Sodium/solute symporter family protein glucose transporter</fullName>
    </submittedName>
</protein>
<feature type="transmembrane region" description="Helical" evidence="7">
    <location>
        <begin position="172"/>
        <end position="194"/>
    </location>
</feature>
<evidence type="ECO:0000313" key="9">
    <source>
        <dbReference type="Proteomes" id="UP000011529"/>
    </source>
</evidence>
<feature type="transmembrane region" description="Helical" evidence="7">
    <location>
        <begin position="146"/>
        <end position="166"/>
    </location>
</feature>
<dbReference type="PATRIC" id="fig|1263867.3.peg.5885"/>
<evidence type="ECO:0000313" key="8">
    <source>
        <dbReference type="EMBL" id="EMB13839.1"/>
    </source>
</evidence>